<keyword evidence="1" id="KW-0143">Chaperone</keyword>
<dbReference type="Gene3D" id="1.10.287.110">
    <property type="entry name" value="DnaJ domain"/>
    <property type="match status" value="1"/>
</dbReference>
<organism evidence="3 4">
    <name type="scientific">Paraglaciecola chathamensis S18K6</name>
    <dbReference type="NCBI Taxonomy" id="1127672"/>
    <lineage>
        <taxon>Bacteria</taxon>
        <taxon>Pseudomonadati</taxon>
        <taxon>Pseudomonadota</taxon>
        <taxon>Gammaproteobacteria</taxon>
        <taxon>Alteromonadales</taxon>
        <taxon>Alteromonadaceae</taxon>
        <taxon>Paraglaciecola</taxon>
    </lineage>
</organism>
<dbReference type="EMBL" id="BAEM01000004">
    <property type="protein sequence ID" value="GAC08142.1"/>
    <property type="molecule type" value="Genomic_DNA"/>
</dbReference>
<dbReference type="Pfam" id="PF12339">
    <property type="entry name" value="DNAJ_related"/>
    <property type="match status" value="1"/>
</dbReference>
<accession>A0AAV3USR6</accession>
<dbReference type="Proteomes" id="UP000006320">
    <property type="component" value="Unassembled WGS sequence"/>
</dbReference>
<evidence type="ECO:0000259" key="2">
    <source>
        <dbReference type="PROSITE" id="PS50076"/>
    </source>
</evidence>
<reference evidence="3 4" key="1">
    <citation type="journal article" date="2017" name="Antonie Van Leeuwenhoek">
        <title>Rhizobium rhizosphaerae sp. nov., a novel species isolated from rice rhizosphere.</title>
        <authorList>
            <person name="Zhao J.J."/>
            <person name="Zhang J."/>
            <person name="Zhang R.J."/>
            <person name="Zhang C.W."/>
            <person name="Yin H.Q."/>
            <person name="Zhang X.X."/>
        </authorList>
    </citation>
    <scope>NUCLEOTIDE SEQUENCE [LARGE SCALE GENOMIC DNA]</scope>
    <source>
        <strain evidence="3 4">S18K6</strain>
    </source>
</reference>
<sequence length="242" mass="27215">MTTHQPLVLVSNNNARLSDPLAILQGGKSTPSLLVTLESLLLRHPTGVSEYDLLRCLQRVYKQRAQQLGEVINASPRDLFSSLKLNDSLSLFQTHFVLFNGLYQLRQIWRKEHIGDIDIHTLNILPLPYNEQATGSGLTNSDPLAVYYLDWNNLIGTSAANVDSLLSSFWQHFYAAENGLGAYAKVNQKQLEESYTLLEVVFNAPLKDVKRQYLRLIHQYHPDKGGDTEAAQSLQAANTIPR</sequence>
<dbReference type="CDD" id="cd06257">
    <property type="entry name" value="DnaJ"/>
    <property type="match status" value="1"/>
</dbReference>
<gene>
    <name evidence="3" type="ORF">GCHA_0176</name>
</gene>
<proteinExistence type="predicted"/>
<protein>
    <submittedName>
        <fullName evidence="3">Heat shock protein DnaJ-like</fullName>
    </submittedName>
</protein>
<dbReference type="InterPro" id="IPR001623">
    <property type="entry name" value="DnaJ_domain"/>
</dbReference>
<dbReference type="RefSeq" id="WP_007984066.1">
    <property type="nucleotide sequence ID" value="NZ_BAEM01000004.1"/>
</dbReference>
<dbReference type="Pfam" id="PF00226">
    <property type="entry name" value="DnaJ"/>
    <property type="match status" value="1"/>
</dbReference>
<evidence type="ECO:0000313" key="4">
    <source>
        <dbReference type="Proteomes" id="UP000006320"/>
    </source>
</evidence>
<comment type="caution">
    <text evidence="3">The sequence shown here is derived from an EMBL/GenBank/DDBJ whole genome shotgun (WGS) entry which is preliminary data.</text>
</comment>
<name>A0AAV3USR6_9ALTE</name>
<dbReference type="PROSITE" id="PS50076">
    <property type="entry name" value="DNAJ_2"/>
    <property type="match status" value="1"/>
</dbReference>
<feature type="domain" description="J" evidence="2">
    <location>
        <begin position="193"/>
        <end position="242"/>
    </location>
</feature>
<dbReference type="AlphaFoldDB" id="A0AAV3USR6"/>
<evidence type="ECO:0000313" key="3">
    <source>
        <dbReference type="EMBL" id="GAC08142.1"/>
    </source>
</evidence>
<dbReference type="InterPro" id="IPR021059">
    <property type="entry name" value="DnaJ-related_N"/>
</dbReference>
<dbReference type="InterPro" id="IPR036869">
    <property type="entry name" value="J_dom_sf"/>
</dbReference>
<evidence type="ECO:0000256" key="1">
    <source>
        <dbReference type="ARBA" id="ARBA00023186"/>
    </source>
</evidence>
<dbReference type="SUPFAM" id="SSF46565">
    <property type="entry name" value="Chaperone J-domain"/>
    <property type="match status" value="1"/>
</dbReference>
<keyword evidence="3" id="KW-0346">Stress response</keyword>